<sequence length="101" mass="11801">MNIKSTIPKTDSAKEFMKFIMSQFESTDKLVARILMGMLTTMKFDDSHTIYEHVIDMINIATKLESMELKENESFLMTFIVNSLSHQYSSFQINYNTIKDK</sequence>
<dbReference type="EMBL" id="JBAMMX010000001">
    <property type="protein sequence ID" value="KAK6947178.1"/>
    <property type="molecule type" value="Genomic_DNA"/>
</dbReference>
<dbReference type="Pfam" id="PF14223">
    <property type="entry name" value="Retrotran_gag_2"/>
    <property type="match status" value="1"/>
</dbReference>
<dbReference type="AlphaFoldDB" id="A0AAN8ZUD2"/>
<proteinExistence type="predicted"/>
<organism evidence="1 2">
    <name type="scientific">Dillenia turbinata</name>
    <dbReference type="NCBI Taxonomy" id="194707"/>
    <lineage>
        <taxon>Eukaryota</taxon>
        <taxon>Viridiplantae</taxon>
        <taxon>Streptophyta</taxon>
        <taxon>Embryophyta</taxon>
        <taxon>Tracheophyta</taxon>
        <taxon>Spermatophyta</taxon>
        <taxon>Magnoliopsida</taxon>
        <taxon>eudicotyledons</taxon>
        <taxon>Gunneridae</taxon>
        <taxon>Pentapetalae</taxon>
        <taxon>Dilleniales</taxon>
        <taxon>Dilleniaceae</taxon>
        <taxon>Dillenia</taxon>
    </lineage>
</organism>
<keyword evidence="2" id="KW-1185">Reference proteome</keyword>
<dbReference type="Proteomes" id="UP001370490">
    <property type="component" value="Unassembled WGS sequence"/>
</dbReference>
<comment type="caution">
    <text evidence="1">The sequence shown here is derived from an EMBL/GenBank/DDBJ whole genome shotgun (WGS) entry which is preliminary data.</text>
</comment>
<evidence type="ECO:0000313" key="2">
    <source>
        <dbReference type="Proteomes" id="UP001370490"/>
    </source>
</evidence>
<evidence type="ECO:0000313" key="1">
    <source>
        <dbReference type="EMBL" id="KAK6947178.1"/>
    </source>
</evidence>
<reference evidence="1 2" key="1">
    <citation type="submission" date="2023-12" db="EMBL/GenBank/DDBJ databases">
        <title>A high-quality genome assembly for Dillenia turbinata (Dilleniales).</title>
        <authorList>
            <person name="Chanderbali A."/>
        </authorList>
    </citation>
    <scope>NUCLEOTIDE SEQUENCE [LARGE SCALE GENOMIC DNA]</scope>
    <source>
        <strain evidence="1">LSX21</strain>
        <tissue evidence="1">Leaf</tissue>
    </source>
</reference>
<protein>
    <submittedName>
        <fullName evidence="1">Uncharacterized protein</fullName>
    </submittedName>
</protein>
<name>A0AAN8ZUD2_9MAGN</name>
<accession>A0AAN8ZUD2</accession>
<gene>
    <name evidence="1" type="ORF">RJ641_000651</name>
</gene>